<dbReference type="GO" id="GO:0071949">
    <property type="term" value="F:FAD binding"/>
    <property type="evidence" value="ECO:0007669"/>
    <property type="project" value="InterPro"/>
</dbReference>
<proteinExistence type="inferred from homology"/>
<comment type="similarity">
    <text evidence="1">Belongs to the oxygen-dependent FAD-linked oxidoreductase family.</text>
</comment>
<dbReference type="InParanoid" id="A0A409YX11"/>
<dbReference type="OrthoDB" id="2151789at2759"/>
<dbReference type="InterPro" id="IPR016166">
    <property type="entry name" value="FAD-bd_PCMH"/>
</dbReference>
<evidence type="ECO:0000259" key="6">
    <source>
        <dbReference type="PROSITE" id="PS51387"/>
    </source>
</evidence>
<evidence type="ECO:0000313" key="8">
    <source>
        <dbReference type="Proteomes" id="UP000284706"/>
    </source>
</evidence>
<dbReference type="InterPro" id="IPR050416">
    <property type="entry name" value="FAD-linked_Oxidoreductase"/>
</dbReference>
<dbReference type="PANTHER" id="PTHR42973">
    <property type="entry name" value="BINDING OXIDOREDUCTASE, PUTATIVE (AFU_ORTHOLOGUE AFUA_1G17690)-RELATED"/>
    <property type="match status" value="1"/>
</dbReference>
<evidence type="ECO:0000256" key="1">
    <source>
        <dbReference type="ARBA" id="ARBA00005466"/>
    </source>
</evidence>
<feature type="chain" id="PRO_5019034248" description="FAD-binding PCMH-type domain-containing protein" evidence="5">
    <location>
        <begin position="20"/>
        <end position="494"/>
    </location>
</feature>
<keyword evidence="4" id="KW-0560">Oxidoreductase</keyword>
<keyword evidence="5" id="KW-0732">Signal</keyword>
<dbReference type="SUPFAM" id="SSF56176">
    <property type="entry name" value="FAD-binding/transporter-associated domain-like"/>
    <property type="match status" value="1"/>
</dbReference>
<evidence type="ECO:0000256" key="3">
    <source>
        <dbReference type="ARBA" id="ARBA00022827"/>
    </source>
</evidence>
<name>A0A409YX11_9AGAR</name>
<keyword evidence="2" id="KW-0285">Flavoprotein</keyword>
<evidence type="ECO:0000256" key="2">
    <source>
        <dbReference type="ARBA" id="ARBA00022630"/>
    </source>
</evidence>
<dbReference type="Gene3D" id="3.30.465.10">
    <property type="match status" value="1"/>
</dbReference>
<evidence type="ECO:0000256" key="5">
    <source>
        <dbReference type="SAM" id="SignalP"/>
    </source>
</evidence>
<accession>A0A409YX11</accession>
<evidence type="ECO:0000313" key="7">
    <source>
        <dbReference type="EMBL" id="PPR07528.1"/>
    </source>
</evidence>
<organism evidence="7 8">
    <name type="scientific">Gymnopilus dilepis</name>
    <dbReference type="NCBI Taxonomy" id="231916"/>
    <lineage>
        <taxon>Eukaryota</taxon>
        <taxon>Fungi</taxon>
        <taxon>Dikarya</taxon>
        <taxon>Basidiomycota</taxon>
        <taxon>Agaricomycotina</taxon>
        <taxon>Agaricomycetes</taxon>
        <taxon>Agaricomycetidae</taxon>
        <taxon>Agaricales</taxon>
        <taxon>Agaricineae</taxon>
        <taxon>Hymenogastraceae</taxon>
        <taxon>Gymnopilus</taxon>
    </lineage>
</organism>
<dbReference type="InterPro" id="IPR036318">
    <property type="entry name" value="FAD-bd_PCMH-like_sf"/>
</dbReference>
<dbReference type="InterPro" id="IPR016169">
    <property type="entry name" value="FAD-bd_PCMH_sub2"/>
</dbReference>
<keyword evidence="8" id="KW-1185">Reference proteome</keyword>
<dbReference type="GO" id="GO:0016491">
    <property type="term" value="F:oxidoreductase activity"/>
    <property type="evidence" value="ECO:0007669"/>
    <property type="project" value="UniProtKB-KW"/>
</dbReference>
<dbReference type="STRING" id="231916.A0A409YX11"/>
<dbReference type="Pfam" id="PF01565">
    <property type="entry name" value="FAD_binding_4"/>
    <property type="match status" value="1"/>
</dbReference>
<gene>
    <name evidence="7" type="ORF">CVT26_013552</name>
</gene>
<comment type="caution">
    <text evidence="7">The sequence shown here is derived from an EMBL/GenBank/DDBJ whole genome shotgun (WGS) entry which is preliminary data.</text>
</comment>
<dbReference type="PANTHER" id="PTHR42973:SF13">
    <property type="entry name" value="FAD-BINDING PCMH-TYPE DOMAIN-CONTAINING PROTEIN"/>
    <property type="match status" value="1"/>
</dbReference>
<dbReference type="InterPro" id="IPR006094">
    <property type="entry name" value="Oxid_FAD_bind_N"/>
</dbReference>
<feature type="signal peptide" evidence="5">
    <location>
        <begin position="1"/>
        <end position="19"/>
    </location>
</feature>
<feature type="domain" description="FAD-binding PCMH-type" evidence="6">
    <location>
        <begin position="66"/>
        <end position="237"/>
    </location>
</feature>
<dbReference type="PROSITE" id="PS51387">
    <property type="entry name" value="FAD_PCMH"/>
    <property type="match status" value="1"/>
</dbReference>
<dbReference type="AlphaFoldDB" id="A0A409YX11"/>
<dbReference type="EMBL" id="NHYE01000103">
    <property type="protein sequence ID" value="PPR07528.1"/>
    <property type="molecule type" value="Genomic_DNA"/>
</dbReference>
<reference evidence="7 8" key="1">
    <citation type="journal article" date="2018" name="Evol. Lett.">
        <title>Horizontal gene cluster transfer increased hallucinogenic mushroom diversity.</title>
        <authorList>
            <person name="Reynolds H.T."/>
            <person name="Vijayakumar V."/>
            <person name="Gluck-Thaler E."/>
            <person name="Korotkin H.B."/>
            <person name="Matheny P.B."/>
            <person name="Slot J.C."/>
        </authorList>
    </citation>
    <scope>NUCLEOTIDE SEQUENCE [LARGE SCALE GENOMIC DNA]</scope>
    <source>
        <strain evidence="7 8">SRW20</strain>
    </source>
</reference>
<sequence>MRLKNAFVVVVAAISSAFAQQQTNSSASSLRTCTILQTRLGSEVIQFPGGPEYLASASNAWSLFNAESLPTCIVFPRETVHVQVAMAAIFRDKIHYAVQAGGHSAMTGWNTLQDGILFFFSHMQNVTYDAVKDTITLQPGIHWGDALTQLQPLGVAPMGGRLGDIGTGLLLGGGLNYLSGIHGFSSDSYVELDVVLVTGKLVTATATNEHADLFRALKGGANRFGIVTRYEVQAVHTGTNDDKILFGGLILYPNSSAEALIQATQKYVSTINDPRASILMAFSATLNNSVISPSHILTLFYNGTSLPQNIFGDFLSIPSTFTQVGAMSYVEANNILGSGGTRGFGQLFGASAFNGSVDQYMNAFSQWNKYTSTIAGALSGTVLAFTPIQQSQIAAGRARGFNIMDPPLTNYAAVQIQSQFAPGLLDTSPAVEAARQTFLSSIPRSPGLPLYINECDAGQNVFSTYTRYDELRNTYAKYDPTRFNVRFTQGPIGL</sequence>
<protein>
    <recommendedName>
        <fullName evidence="6">FAD-binding PCMH-type domain-containing protein</fullName>
    </recommendedName>
</protein>
<keyword evidence="3" id="KW-0274">FAD</keyword>
<dbReference type="Proteomes" id="UP000284706">
    <property type="component" value="Unassembled WGS sequence"/>
</dbReference>
<evidence type="ECO:0000256" key="4">
    <source>
        <dbReference type="ARBA" id="ARBA00023002"/>
    </source>
</evidence>